<protein>
    <submittedName>
        <fullName evidence="1">Uncharacterized protein</fullName>
    </submittedName>
</protein>
<evidence type="ECO:0000313" key="1">
    <source>
        <dbReference type="EMBL" id="JAD65256.1"/>
    </source>
</evidence>
<dbReference type="AlphaFoldDB" id="A0A0A9BPF9"/>
<accession>A0A0A9BPF9</accession>
<dbReference type="EMBL" id="GBRH01232639">
    <property type="protein sequence ID" value="JAD65256.1"/>
    <property type="molecule type" value="Transcribed_RNA"/>
</dbReference>
<reference evidence="1" key="2">
    <citation type="journal article" date="2015" name="Data Brief">
        <title>Shoot transcriptome of the giant reed, Arundo donax.</title>
        <authorList>
            <person name="Barrero R.A."/>
            <person name="Guerrero F.D."/>
            <person name="Moolhuijzen P."/>
            <person name="Goolsby J.A."/>
            <person name="Tidwell J."/>
            <person name="Bellgard S.E."/>
            <person name="Bellgard M.I."/>
        </authorList>
    </citation>
    <scope>NUCLEOTIDE SEQUENCE</scope>
    <source>
        <tissue evidence="1">Shoot tissue taken approximately 20 cm above the soil surface</tissue>
    </source>
</reference>
<name>A0A0A9BPF9_ARUDO</name>
<organism evidence="1">
    <name type="scientific">Arundo donax</name>
    <name type="common">Giant reed</name>
    <name type="synonym">Donax arundinaceus</name>
    <dbReference type="NCBI Taxonomy" id="35708"/>
    <lineage>
        <taxon>Eukaryota</taxon>
        <taxon>Viridiplantae</taxon>
        <taxon>Streptophyta</taxon>
        <taxon>Embryophyta</taxon>
        <taxon>Tracheophyta</taxon>
        <taxon>Spermatophyta</taxon>
        <taxon>Magnoliopsida</taxon>
        <taxon>Liliopsida</taxon>
        <taxon>Poales</taxon>
        <taxon>Poaceae</taxon>
        <taxon>PACMAD clade</taxon>
        <taxon>Arundinoideae</taxon>
        <taxon>Arundineae</taxon>
        <taxon>Arundo</taxon>
    </lineage>
</organism>
<sequence length="35" mass="4044">MQNSKSGSNCQKKICKKIISPNMWNDLSDKLNYPE</sequence>
<proteinExistence type="predicted"/>
<reference evidence="1" key="1">
    <citation type="submission" date="2014-09" db="EMBL/GenBank/DDBJ databases">
        <authorList>
            <person name="Magalhaes I.L.F."/>
            <person name="Oliveira U."/>
            <person name="Santos F.R."/>
            <person name="Vidigal T.H.D.A."/>
            <person name="Brescovit A.D."/>
            <person name="Santos A.J."/>
        </authorList>
    </citation>
    <scope>NUCLEOTIDE SEQUENCE</scope>
    <source>
        <tissue evidence="1">Shoot tissue taken approximately 20 cm above the soil surface</tissue>
    </source>
</reference>